<organism evidence="2">
    <name type="scientific">Mesocestoides corti</name>
    <name type="common">Flatworm</name>
    <dbReference type="NCBI Taxonomy" id="53468"/>
    <lineage>
        <taxon>Eukaryota</taxon>
        <taxon>Metazoa</taxon>
        <taxon>Spiralia</taxon>
        <taxon>Lophotrochozoa</taxon>
        <taxon>Platyhelminthes</taxon>
        <taxon>Cestoda</taxon>
        <taxon>Eucestoda</taxon>
        <taxon>Cyclophyllidea</taxon>
        <taxon>Mesocestoididae</taxon>
        <taxon>Mesocestoides</taxon>
    </lineage>
</organism>
<dbReference type="PANTHER" id="PTHR12329:SF16">
    <property type="entry name" value="BAG FAMILY MOLECULAR CHAPERONE REGULATOR 1"/>
    <property type="match status" value="1"/>
</dbReference>
<dbReference type="AlphaFoldDB" id="A0A5K3F757"/>
<dbReference type="InterPro" id="IPR036533">
    <property type="entry name" value="BAG_dom_sf"/>
</dbReference>
<reference evidence="2" key="1">
    <citation type="submission" date="2019-11" db="UniProtKB">
        <authorList>
            <consortium name="WormBaseParasite"/>
        </authorList>
    </citation>
    <scope>IDENTIFICATION</scope>
</reference>
<dbReference type="GO" id="GO:0005829">
    <property type="term" value="C:cytosol"/>
    <property type="evidence" value="ECO:0007669"/>
    <property type="project" value="TreeGrafter"/>
</dbReference>
<evidence type="ECO:0000259" key="1">
    <source>
        <dbReference type="PROSITE" id="PS50053"/>
    </source>
</evidence>
<dbReference type="GO" id="GO:0051087">
    <property type="term" value="F:protein-folding chaperone binding"/>
    <property type="evidence" value="ECO:0007669"/>
    <property type="project" value="InterPro"/>
</dbReference>
<dbReference type="WBParaSite" id="MCU_006056-RA">
    <property type="protein sequence ID" value="MCU_006056-RA"/>
    <property type="gene ID" value="MCU_006056"/>
</dbReference>
<dbReference type="SMART" id="SM00213">
    <property type="entry name" value="UBQ"/>
    <property type="match status" value="1"/>
</dbReference>
<dbReference type="InterPro" id="IPR000626">
    <property type="entry name" value="Ubiquitin-like_dom"/>
</dbReference>
<dbReference type="GO" id="GO:0000774">
    <property type="term" value="F:adenyl-nucleotide exchange factor activity"/>
    <property type="evidence" value="ECO:0007669"/>
    <property type="project" value="TreeGrafter"/>
</dbReference>
<dbReference type="InterPro" id="IPR039773">
    <property type="entry name" value="BAG_chaperone_regulator"/>
</dbReference>
<protein>
    <submittedName>
        <fullName evidence="2">Ubiquitin-like domain-containing protein</fullName>
    </submittedName>
</protein>
<dbReference type="Pfam" id="PF00240">
    <property type="entry name" value="ubiquitin"/>
    <property type="match status" value="1"/>
</dbReference>
<dbReference type="Gene3D" id="3.10.20.90">
    <property type="entry name" value="Phosphatidylinositol 3-kinase Catalytic Subunit, Chain A, domain 1"/>
    <property type="match status" value="1"/>
</dbReference>
<dbReference type="SUPFAM" id="SSF54236">
    <property type="entry name" value="Ubiquitin-like"/>
    <property type="match status" value="1"/>
</dbReference>
<dbReference type="PROSITE" id="PS50053">
    <property type="entry name" value="UBIQUITIN_2"/>
    <property type="match status" value="1"/>
</dbReference>
<proteinExistence type="predicted"/>
<dbReference type="SUPFAM" id="SSF63491">
    <property type="entry name" value="BAG domain"/>
    <property type="match status" value="1"/>
</dbReference>
<dbReference type="PANTHER" id="PTHR12329">
    <property type="entry name" value="BCL2-ASSOCIATED ATHANOGENE"/>
    <property type="match status" value="1"/>
</dbReference>
<dbReference type="Gene3D" id="1.20.58.120">
    <property type="entry name" value="BAG domain"/>
    <property type="match status" value="1"/>
</dbReference>
<name>A0A5K3F757_MESCO</name>
<feature type="domain" description="Ubiquitin-like" evidence="1">
    <location>
        <begin position="10"/>
        <end position="83"/>
    </location>
</feature>
<dbReference type="GO" id="GO:0016020">
    <property type="term" value="C:membrane"/>
    <property type="evidence" value="ECO:0007669"/>
    <property type="project" value="TreeGrafter"/>
</dbReference>
<dbReference type="GO" id="GO:0005634">
    <property type="term" value="C:nucleus"/>
    <property type="evidence" value="ECO:0007669"/>
    <property type="project" value="TreeGrafter"/>
</dbReference>
<dbReference type="InterPro" id="IPR029071">
    <property type="entry name" value="Ubiquitin-like_domsf"/>
</dbReference>
<evidence type="ECO:0000313" key="2">
    <source>
        <dbReference type="WBParaSite" id="MCU_006056-RA"/>
    </source>
</evidence>
<dbReference type="GO" id="GO:0050821">
    <property type="term" value="P:protein stabilization"/>
    <property type="evidence" value="ECO:0007669"/>
    <property type="project" value="TreeGrafter"/>
</dbReference>
<sequence length="191" mass="21093">MAAPQVGDASTLLLQVLHDGKKHTIQLPNDTNVTVGDVMEEISSELHIPASKQRLIYRGRSLIDVNAHLSSCNIKYGSKLMLIGTVEFAEPHEVMKLDELEVTLDTLKSHLSSLEAASITSGNSKDHINSILSFIESCMKGLEKADSVHLPADDGKQRRRRKVLVDSFQFCCVANGCNVRQFNFTFSPLID</sequence>
<accession>A0A5K3F757</accession>